<feature type="compositionally biased region" description="Polar residues" evidence="1">
    <location>
        <begin position="162"/>
        <end position="176"/>
    </location>
</feature>
<dbReference type="Gene3D" id="1.20.120.620">
    <property type="entry name" value="Backbone structure of the membrane domain of e. Coli histidine kinase receptor kdpd"/>
    <property type="match status" value="1"/>
</dbReference>
<dbReference type="Proteomes" id="UP000063429">
    <property type="component" value="Chromosome"/>
</dbReference>
<organism evidence="3 4">
    <name type="scientific">Herbaspirillum hiltneri N3</name>
    <dbReference type="NCBI Taxonomy" id="1262470"/>
    <lineage>
        <taxon>Bacteria</taxon>
        <taxon>Pseudomonadati</taxon>
        <taxon>Pseudomonadota</taxon>
        <taxon>Betaproteobacteria</taxon>
        <taxon>Burkholderiales</taxon>
        <taxon>Oxalobacteraceae</taxon>
        <taxon>Herbaspirillum</taxon>
    </lineage>
</organism>
<reference evidence="4" key="1">
    <citation type="journal article" date="2015" name="Genome Announc.">
        <title>Complete Genome Sequence of Herbaspirillum hiltneri N3 (DSM 17495), Isolated from Surface-Sterilized Wheat Roots.</title>
        <authorList>
            <person name="Guizelini D."/>
            <person name="Saizaki P.M."/>
            <person name="Coimbra N.A."/>
            <person name="Weiss V.A."/>
            <person name="Faoro H."/>
            <person name="Sfeir M.Z."/>
            <person name="Baura V.A."/>
            <person name="Monteiro R.A."/>
            <person name="Chubatsu L.S."/>
            <person name="Souza E.M."/>
            <person name="Cruz L.M."/>
            <person name="Pedrosa F.O."/>
            <person name="Raittz R.T."/>
            <person name="Marchaukoski J.N."/>
            <person name="Steffens M.B."/>
        </authorList>
    </citation>
    <scope>NUCLEOTIDE SEQUENCE [LARGE SCALE GENOMIC DNA]</scope>
    <source>
        <strain evidence="4">N3</strain>
    </source>
</reference>
<keyword evidence="2" id="KW-0812">Transmembrane</keyword>
<gene>
    <name evidence="3" type="ORF">F506_13470</name>
</gene>
<keyword evidence="3" id="KW-0418">Kinase</keyword>
<dbReference type="EMBL" id="CP011409">
    <property type="protein sequence ID" value="AKZ63540.1"/>
    <property type="molecule type" value="Genomic_DNA"/>
</dbReference>
<dbReference type="InterPro" id="IPR038318">
    <property type="entry name" value="KdpD_sf"/>
</dbReference>
<feature type="transmembrane region" description="Helical" evidence="2">
    <location>
        <begin position="96"/>
        <end position="116"/>
    </location>
</feature>
<feature type="region of interest" description="Disordered" evidence="1">
    <location>
        <begin position="155"/>
        <end position="176"/>
    </location>
</feature>
<evidence type="ECO:0000256" key="2">
    <source>
        <dbReference type="SAM" id="Phobius"/>
    </source>
</evidence>
<proteinExistence type="predicted"/>
<name>A0ABM5V1Z1_9BURK</name>
<sequence length="176" mass="20231">MSIIKLRNSKRWKNGGLYPILVCLCGFVVAFVLRYVLSSVVDESMSMLFFAINCIIMSYFFGYVYSFGLLVMAIPTALYFFRKPYYMMDGLGSKDVFLIVVYGSIVMLAAIIIEWLQRERYSAVLQQRVSETRYQMLIESDQARRAEYAEHFAAVNKRQQEESTAPVTSDSAPIQD</sequence>
<evidence type="ECO:0000256" key="1">
    <source>
        <dbReference type="SAM" id="MobiDB-lite"/>
    </source>
</evidence>
<keyword evidence="4" id="KW-1185">Reference proteome</keyword>
<feature type="transmembrane region" description="Helical" evidence="2">
    <location>
        <begin position="16"/>
        <end position="36"/>
    </location>
</feature>
<dbReference type="GO" id="GO:0016301">
    <property type="term" value="F:kinase activity"/>
    <property type="evidence" value="ECO:0007669"/>
    <property type="project" value="UniProtKB-KW"/>
</dbReference>
<keyword evidence="3" id="KW-0808">Transferase</keyword>
<keyword evidence="2" id="KW-1133">Transmembrane helix</keyword>
<accession>A0ABM5V1Z1</accession>
<keyword evidence="2" id="KW-0472">Membrane</keyword>
<evidence type="ECO:0000313" key="4">
    <source>
        <dbReference type="Proteomes" id="UP000063429"/>
    </source>
</evidence>
<protein>
    <submittedName>
        <fullName evidence="3">Histidine kinase</fullName>
    </submittedName>
</protein>
<evidence type="ECO:0000313" key="3">
    <source>
        <dbReference type="EMBL" id="AKZ63540.1"/>
    </source>
</evidence>
<feature type="transmembrane region" description="Helical" evidence="2">
    <location>
        <begin position="48"/>
        <end position="81"/>
    </location>
</feature>
<dbReference type="RefSeq" id="WP_053198202.1">
    <property type="nucleotide sequence ID" value="NZ_CP011409.1"/>
</dbReference>